<dbReference type="AlphaFoldDB" id="A0AAT9GA92"/>
<protein>
    <recommendedName>
        <fullName evidence="3">Lipoprotein</fullName>
    </recommendedName>
</protein>
<keyword evidence="1" id="KW-0732">Signal</keyword>
<sequence length="88" mass="10247">MVRIFFIILLFFSTSACTKTTFVRSAPDYSQSLIKSKIVLLLPPIVEVNQIDAFNKKTRVYSYEDRLEENIVDTFITKMQDKGYTARK</sequence>
<evidence type="ECO:0000313" key="2">
    <source>
        <dbReference type="EMBL" id="BFD46679.1"/>
    </source>
</evidence>
<evidence type="ECO:0000256" key="1">
    <source>
        <dbReference type="SAM" id="SignalP"/>
    </source>
</evidence>
<reference evidence="2" key="1">
    <citation type="submission" date="2024-01" db="EMBL/GenBank/DDBJ databases">
        <title>Sequencing the genomes of a sandfly, Sergentomyia squamirostris, and its two endosymbionts.</title>
        <authorList>
            <person name="Itokawa K."/>
            <person name="Sanjoba C."/>
        </authorList>
    </citation>
    <scope>NUCLEOTIDE SEQUENCE</scope>
    <source>
        <strain evidence="2">RiSSQ</strain>
    </source>
</reference>
<feature type="chain" id="PRO_5043961350" description="Lipoprotein" evidence="1">
    <location>
        <begin position="19"/>
        <end position="88"/>
    </location>
</feature>
<organism evidence="2">
    <name type="scientific">Candidatus Tisiphia endosymbiont of Sergentomyia squamirostris</name>
    <dbReference type="NCBI Taxonomy" id="3113639"/>
    <lineage>
        <taxon>Bacteria</taxon>
        <taxon>Pseudomonadati</taxon>
        <taxon>Pseudomonadota</taxon>
        <taxon>Alphaproteobacteria</taxon>
        <taxon>Rickettsiales</taxon>
        <taxon>Rickettsiaceae</taxon>
        <taxon>Rickettsieae</taxon>
        <taxon>Candidatus Tisiphia</taxon>
    </lineage>
</organism>
<evidence type="ECO:0008006" key="3">
    <source>
        <dbReference type="Google" id="ProtNLM"/>
    </source>
</evidence>
<name>A0AAT9GA92_9RICK</name>
<dbReference type="PROSITE" id="PS51257">
    <property type="entry name" value="PROKAR_LIPOPROTEIN"/>
    <property type="match status" value="1"/>
</dbReference>
<proteinExistence type="predicted"/>
<gene>
    <name evidence="2" type="ORF">DMENIID0002_13250</name>
</gene>
<accession>A0AAT9GA92</accession>
<feature type="signal peptide" evidence="1">
    <location>
        <begin position="1"/>
        <end position="18"/>
    </location>
</feature>
<dbReference type="EMBL" id="AP029170">
    <property type="protein sequence ID" value="BFD46679.1"/>
    <property type="molecule type" value="Genomic_DNA"/>
</dbReference>